<evidence type="ECO:0000256" key="1">
    <source>
        <dbReference type="ARBA" id="ARBA00001946"/>
    </source>
</evidence>
<dbReference type="GO" id="GO:0000287">
    <property type="term" value="F:magnesium ion binding"/>
    <property type="evidence" value="ECO:0007669"/>
    <property type="project" value="TreeGrafter"/>
</dbReference>
<dbReference type="SFLD" id="SFLDG00179">
    <property type="entry name" value="mandelate_racemase"/>
    <property type="match status" value="1"/>
</dbReference>
<reference evidence="7" key="1">
    <citation type="submission" date="2016-05" db="EMBL/GenBank/DDBJ databases">
        <title>Comparative genomics of biotechnologically important yeasts.</title>
        <authorList>
            <consortium name="DOE Joint Genome Institute"/>
            <person name="Riley R."/>
            <person name="Haridas S."/>
            <person name="Wolfe K.H."/>
            <person name="Lopes M.R."/>
            <person name="Hittinger C.T."/>
            <person name="Goker M."/>
            <person name="Salamov A."/>
            <person name="Wisecaver J."/>
            <person name="Long T.M."/>
            <person name="Aerts A.L."/>
            <person name="Barry K."/>
            <person name="Choi C."/>
            <person name="Clum A."/>
            <person name="Coughlan A.Y."/>
            <person name="Deshpande S."/>
            <person name="Douglass A.P."/>
            <person name="Hanson S.J."/>
            <person name="Klenk H.-P."/>
            <person name="Labutti K."/>
            <person name="Lapidus A."/>
            <person name="Lindquist E."/>
            <person name="Lipzen A."/>
            <person name="Meier-Kolthoff J.P."/>
            <person name="Ohm R.A."/>
            <person name="Otillar R.P."/>
            <person name="Pangilinan J."/>
            <person name="Peng Y."/>
            <person name="Rokas A."/>
            <person name="Rosa C.A."/>
            <person name="Scheuner C."/>
            <person name="Sibirny A.A."/>
            <person name="Slot J.C."/>
            <person name="Stielow J.B."/>
            <person name="Sun H."/>
            <person name="Kurtzman C.P."/>
            <person name="Blackwell M."/>
            <person name="Grigoriev I.V."/>
            <person name="Jeffries T.W."/>
        </authorList>
    </citation>
    <scope>NUCLEOTIDE SEQUENCE [LARGE SCALE GENOMIC DNA]</scope>
    <source>
        <strain evidence="7">NRRL Y-12698</strain>
    </source>
</reference>
<evidence type="ECO:0000256" key="4">
    <source>
        <dbReference type="ARBA" id="ARBA00023239"/>
    </source>
</evidence>
<evidence type="ECO:0000313" key="6">
    <source>
        <dbReference type="EMBL" id="ODQ77172.1"/>
    </source>
</evidence>
<keyword evidence="7" id="KW-1185">Reference proteome</keyword>
<gene>
    <name evidence="6" type="ORF">BABINDRAFT_163684</name>
</gene>
<dbReference type="STRING" id="984486.A0A1E3QJC2"/>
<dbReference type="SUPFAM" id="SSF51604">
    <property type="entry name" value="Enolase C-terminal domain-like"/>
    <property type="match status" value="1"/>
</dbReference>
<dbReference type="PANTHER" id="PTHR13794">
    <property type="entry name" value="ENOLASE SUPERFAMILY, MANDELATE RACEMASE"/>
    <property type="match status" value="1"/>
</dbReference>
<dbReference type="Gene3D" id="3.20.20.120">
    <property type="entry name" value="Enolase-like C-terminal domain"/>
    <property type="match status" value="1"/>
</dbReference>
<dbReference type="InterPro" id="IPR013342">
    <property type="entry name" value="Mandelate_racemase_C"/>
</dbReference>
<dbReference type="InterPro" id="IPR029017">
    <property type="entry name" value="Enolase-like_N"/>
</dbReference>
<dbReference type="SUPFAM" id="SSF54826">
    <property type="entry name" value="Enolase N-terminal domain-like"/>
    <property type="match status" value="1"/>
</dbReference>
<dbReference type="Gene3D" id="3.30.390.10">
    <property type="entry name" value="Enolase-like, N-terminal domain"/>
    <property type="match status" value="1"/>
</dbReference>
<dbReference type="GO" id="GO:0016836">
    <property type="term" value="F:hydro-lyase activity"/>
    <property type="evidence" value="ECO:0007669"/>
    <property type="project" value="TreeGrafter"/>
</dbReference>
<dbReference type="PROSITE" id="PS00909">
    <property type="entry name" value="MR_MLE_2"/>
    <property type="match status" value="1"/>
</dbReference>
<sequence>MPTVITGYTIKDLRFPTSLSGDGSDAMNKDGDYSSAYIILHTDNQRVNGHGMTFTIGRGNDIVCYAMQYFGERLKGKALESLVTDIGATWRDMVSDSQLRWIGPEKGVIHLALGACVNAIWDMWAKSVEKPLWRLVADFTPEELVSCVDWRYLTDALTPEEAVAMLKKTAAGKEERIVETLANRAVPTYTTSAGWLGYSDEKMQSLLTETMNLGFKHFKVKVGGNLARDQHRLKLVRDIIGYDSGNQLMIDANQVWSVPKAIEYVKQLAEFKPWFIEEPTSPDDILGHLAIKKALLADGIKVATGEMCQNRTMFKQFLASGAIDICQVDSCRLGGVNEVLAVLLLAKKFNVPVVPHSGGVGLPEYTQHLSTIDYVVISGEKSILEYVTHLHEWFKHPSEVDQTGHIITPLDPGYSVEVKPEAFDIYEFPTGSFWTSPEADNIEDKIILNGGVRKIGEFGKP</sequence>
<dbReference type="InterPro" id="IPR036849">
    <property type="entry name" value="Enolase-like_C_sf"/>
</dbReference>
<dbReference type="AlphaFoldDB" id="A0A1E3QJC2"/>
<name>A0A1E3QJC2_9ASCO</name>
<keyword evidence="4" id="KW-0456">Lyase</keyword>
<dbReference type="RefSeq" id="XP_018982500.1">
    <property type="nucleotide sequence ID" value="XM_019130044.1"/>
</dbReference>
<dbReference type="PANTHER" id="PTHR13794:SF58">
    <property type="entry name" value="MITOCHONDRIAL ENOLASE SUPERFAMILY MEMBER 1"/>
    <property type="match status" value="1"/>
</dbReference>
<dbReference type="OrthoDB" id="14161at2759"/>
<evidence type="ECO:0000256" key="3">
    <source>
        <dbReference type="ARBA" id="ARBA00022842"/>
    </source>
</evidence>
<dbReference type="InterPro" id="IPR029065">
    <property type="entry name" value="Enolase_C-like"/>
</dbReference>
<dbReference type="InterPro" id="IPR046945">
    <property type="entry name" value="RHMD-like"/>
</dbReference>
<dbReference type="SMART" id="SM00922">
    <property type="entry name" value="MR_MLE"/>
    <property type="match status" value="1"/>
</dbReference>
<evidence type="ECO:0000256" key="2">
    <source>
        <dbReference type="ARBA" id="ARBA00022723"/>
    </source>
</evidence>
<dbReference type="EMBL" id="KV454442">
    <property type="protein sequence ID" value="ODQ77172.1"/>
    <property type="molecule type" value="Genomic_DNA"/>
</dbReference>
<protein>
    <recommendedName>
        <fullName evidence="5">Mandelate racemase/muconate lactonizing enzyme C-terminal domain-containing protein</fullName>
    </recommendedName>
</protein>
<evidence type="ECO:0000313" key="7">
    <source>
        <dbReference type="Proteomes" id="UP000094336"/>
    </source>
</evidence>
<dbReference type="InterPro" id="IPR018110">
    <property type="entry name" value="Mandel_Rmase/mucon_lact_enz_CS"/>
</dbReference>
<dbReference type="GeneID" id="30147897"/>
<comment type="cofactor">
    <cofactor evidence="1">
        <name>Mg(2+)</name>
        <dbReference type="ChEBI" id="CHEBI:18420"/>
    </cofactor>
</comment>
<proteinExistence type="predicted"/>
<feature type="domain" description="Mandelate racemase/muconate lactonizing enzyme C-terminal" evidence="5">
    <location>
        <begin position="200"/>
        <end position="298"/>
    </location>
</feature>
<keyword evidence="2" id="KW-0479">Metal-binding</keyword>
<dbReference type="GO" id="GO:0009063">
    <property type="term" value="P:amino acid catabolic process"/>
    <property type="evidence" value="ECO:0007669"/>
    <property type="project" value="InterPro"/>
</dbReference>
<dbReference type="GO" id="GO:0016052">
    <property type="term" value="P:carbohydrate catabolic process"/>
    <property type="evidence" value="ECO:0007669"/>
    <property type="project" value="TreeGrafter"/>
</dbReference>
<organism evidence="6 7">
    <name type="scientific">Babjeviella inositovora NRRL Y-12698</name>
    <dbReference type="NCBI Taxonomy" id="984486"/>
    <lineage>
        <taxon>Eukaryota</taxon>
        <taxon>Fungi</taxon>
        <taxon>Dikarya</taxon>
        <taxon>Ascomycota</taxon>
        <taxon>Saccharomycotina</taxon>
        <taxon>Pichiomycetes</taxon>
        <taxon>Serinales incertae sedis</taxon>
        <taxon>Babjeviella</taxon>
    </lineage>
</organism>
<accession>A0A1E3QJC2</accession>
<dbReference type="Pfam" id="PF13378">
    <property type="entry name" value="MR_MLE_C"/>
    <property type="match status" value="1"/>
</dbReference>
<keyword evidence="3" id="KW-0460">Magnesium</keyword>
<dbReference type="Proteomes" id="UP000094336">
    <property type="component" value="Unassembled WGS sequence"/>
</dbReference>
<evidence type="ECO:0000259" key="5">
    <source>
        <dbReference type="SMART" id="SM00922"/>
    </source>
</evidence>
<dbReference type="FunFam" id="3.20.20.120:FF:000007">
    <property type="entry name" value="Mitochondrial enolase superfamily member 1"/>
    <property type="match status" value="1"/>
</dbReference>
<dbReference type="SFLD" id="SFLDS00001">
    <property type="entry name" value="Enolase"/>
    <property type="match status" value="1"/>
</dbReference>